<dbReference type="AlphaFoldDB" id="A0A2P2PFZ6"/>
<organism evidence="2">
    <name type="scientific">Rhizophora mucronata</name>
    <name type="common">Asiatic mangrove</name>
    <dbReference type="NCBI Taxonomy" id="61149"/>
    <lineage>
        <taxon>Eukaryota</taxon>
        <taxon>Viridiplantae</taxon>
        <taxon>Streptophyta</taxon>
        <taxon>Embryophyta</taxon>
        <taxon>Tracheophyta</taxon>
        <taxon>Spermatophyta</taxon>
        <taxon>Magnoliopsida</taxon>
        <taxon>eudicotyledons</taxon>
        <taxon>Gunneridae</taxon>
        <taxon>Pentapetalae</taxon>
        <taxon>rosids</taxon>
        <taxon>fabids</taxon>
        <taxon>Malpighiales</taxon>
        <taxon>Rhizophoraceae</taxon>
        <taxon>Rhizophora</taxon>
    </lineage>
</organism>
<name>A0A2P2PFZ6_RHIMU</name>
<feature type="transmembrane region" description="Helical" evidence="1">
    <location>
        <begin position="9"/>
        <end position="28"/>
    </location>
</feature>
<accession>A0A2P2PFZ6</accession>
<evidence type="ECO:0000313" key="2">
    <source>
        <dbReference type="EMBL" id="MBX53612.1"/>
    </source>
</evidence>
<sequence length="51" mass="5779">MLCNQDTRFSLLSSFVASMLSVDLICFIQYNYSILWPMIAMPCLASSLLAR</sequence>
<keyword evidence="1" id="KW-1133">Transmembrane helix</keyword>
<keyword evidence="1" id="KW-0472">Membrane</keyword>
<evidence type="ECO:0000256" key="1">
    <source>
        <dbReference type="SAM" id="Phobius"/>
    </source>
</evidence>
<dbReference type="EMBL" id="GGEC01073128">
    <property type="protein sequence ID" value="MBX53612.1"/>
    <property type="molecule type" value="Transcribed_RNA"/>
</dbReference>
<reference evidence="2" key="1">
    <citation type="submission" date="2018-02" db="EMBL/GenBank/DDBJ databases">
        <title>Rhizophora mucronata_Transcriptome.</title>
        <authorList>
            <person name="Meera S.P."/>
            <person name="Sreeshan A."/>
            <person name="Augustine A."/>
        </authorList>
    </citation>
    <scope>NUCLEOTIDE SEQUENCE</scope>
    <source>
        <tissue evidence="2">Leaf</tissue>
    </source>
</reference>
<keyword evidence="1" id="KW-0812">Transmembrane</keyword>
<protein>
    <submittedName>
        <fullName evidence="2">Uncharacterized protein</fullName>
    </submittedName>
</protein>
<proteinExistence type="predicted"/>